<evidence type="ECO:0000313" key="1">
    <source>
        <dbReference type="EMBL" id="KAE9260518.1"/>
    </source>
</evidence>
<reference evidence="1 2" key="1">
    <citation type="submission" date="2018-08" db="EMBL/GenBank/DDBJ databases">
        <title>Genomic investigation of the strawberry pathogen Phytophthora fragariae indicates pathogenicity is determined by transcriptional variation in three key races.</title>
        <authorList>
            <person name="Adams T.M."/>
            <person name="Armitage A.D."/>
            <person name="Sobczyk M.K."/>
            <person name="Bates H.J."/>
            <person name="Dunwell J.M."/>
            <person name="Nellist C.F."/>
            <person name="Harrison R.J."/>
        </authorList>
    </citation>
    <scope>NUCLEOTIDE SEQUENCE [LARGE SCALE GENOMIC DNA]</scope>
    <source>
        <strain evidence="1 2">SCRP333</strain>
    </source>
</reference>
<protein>
    <submittedName>
        <fullName evidence="1">Uncharacterized protein</fullName>
    </submittedName>
</protein>
<comment type="caution">
    <text evidence="1">The sequence shown here is derived from an EMBL/GenBank/DDBJ whole genome shotgun (WGS) entry which is preliminary data.</text>
</comment>
<name>A0A6A4ALX5_9STRA</name>
<accession>A0A6A4ALX5</accession>
<proteinExistence type="predicted"/>
<dbReference type="Proteomes" id="UP000434957">
    <property type="component" value="Unassembled WGS sequence"/>
</dbReference>
<keyword evidence="2" id="KW-1185">Reference proteome</keyword>
<sequence>RIDDKQSSSSAEPIAFSAAPAGDLAADELQILCHFLA</sequence>
<dbReference type="AlphaFoldDB" id="A0A6A4ALX5"/>
<feature type="non-terminal residue" evidence="1">
    <location>
        <position position="1"/>
    </location>
</feature>
<evidence type="ECO:0000313" key="2">
    <source>
        <dbReference type="Proteomes" id="UP000434957"/>
    </source>
</evidence>
<organism evidence="1 2">
    <name type="scientific">Phytophthora rubi</name>
    <dbReference type="NCBI Taxonomy" id="129364"/>
    <lineage>
        <taxon>Eukaryota</taxon>
        <taxon>Sar</taxon>
        <taxon>Stramenopiles</taxon>
        <taxon>Oomycota</taxon>
        <taxon>Peronosporomycetes</taxon>
        <taxon>Peronosporales</taxon>
        <taxon>Peronosporaceae</taxon>
        <taxon>Phytophthora</taxon>
    </lineage>
</organism>
<dbReference type="EMBL" id="QXFT01011172">
    <property type="protein sequence ID" value="KAE9260518.1"/>
    <property type="molecule type" value="Genomic_DNA"/>
</dbReference>
<gene>
    <name evidence="1" type="ORF">PR003_g34334</name>
</gene>